<feature type="transmembrane region" description="Helical" evidence="5">
    <location>
        <begin position="79"/>
        <end position="97"/>
    </location>
</feature>
<dbReference type="PANTHER" id="PTHR34138">
    <property type="entry name" value="CELL SHAPE-DETERMINING PROTEIN MREC"/>
    <property type="match status" value="1"/>
</dbReference>
<dbReference type="Pfam" id="PF04085">
    <property type="entry name" value="MreC"/>
    <property type="match status" value="1"/>
</dbReference>
<evidence type="ECO:0000313" key="7">
    <source>
        <dbReference type="EMBL" id="BBM59740.1"/>
    </source>
</evidence>
<dbReference type="KEGG" id="lhg:JMUB5056_1325"/>
<reference evidence="7 8" key="1">
    <citation type="submission" date="2019-07" db="EMBL/GenBank/DDBJ databases">
        <title>Complete Genome Sequence of Leptotrichia hongkongensis Strain JMUB5056.</title>
        <authorList>
            <person name="Watanabe S."/>
            <person name="Cui L."/>
        </authorList>
    </citation>
    <scope>NUCLEOTIDE SEQUENCE [LARGE SCALE GENOMIC DNA]</scope>
    <source>
        <strain evidence="7 8">JMUB5056</strain>
    </source>
</reference>
<proteinExistence type="inferred from homology"/>
<dbReference type="InterPro" id="IPR055342">
    <property type="entry name" value="MreC_beta-barrel_core"/>
</dbReference>
<dbReference type="Gene3D" id="2.40.10.340">
    <property type="entry name" value="Rod shape-determining protein MreC, domain 1"/>
    <property type="match status" value="1"/>
</dbReference>
<evidence type="ECO:0000256" key="5">
    <source>
        <dbReference type="SAM" id="Phobius"/>
    </source>
</evidence>
<dbReference type="GO" id="GO:0005886">
    <property type="term" value="C:plasma membrane"/>
    <property type="evidence" value="ECO:0007669"/>
    <property type="project" value="TreeGrafter"/>
</dbReference>
<dbReference type="Proteomes" id="UP000321561">
    <property type="component" value="Chromosome"/>
</dbReference>
<keyword evidence="3" id="KW-0133">Cell shape</keyword>
<feature type="domain" description="Rod shape-determining protein MreC beta-barrel core" evidence="6">
    <location>
        <begin position="200"/>
        <end position="342"/>
    </location>
</feature>
<organism evidence="7 8">
    <name type="scientific">Leptotrichia hongkongensis</name>
    <dbReference type="NCBI Taxonomy" id="554406"/>
    <lineage>
        <taxon>Bacteria</taxon>
        <taxon>Fusobacteriati</taxon>
        <taxon>Fusobacteriota</taxon>
        <taxon>Fusobacteriia</taxon>
        <taxon>Fusobacteriales</taxon>
        <taxon>Leptotrichiaceae</taxon>
        <taxon>Leptotrichia</taxon>
    </lineage>
</organism>
<keyword evidence="5" id="KW-1133">Transmembrane helix</keyword>
<evidence type="ECO:0000313" key="8">
    <source>
        <dbReference type="Proteomes" id="UP000321561"/>
    </source>
</evidence>
<dbReference type="InterPro" id="IPR042175">
    <property type="entry name" value="Cell/Rod_MreC_2"/>
</dbReference>
<dbReference type="Gene3D" id="2.40.10.350">
    <property type="entry name" value="Rod shape-determining protein MreC, domain 2"/>
    <property type="match status" value="1"/>
</dbReference>
<keyword evidence="5" id="KW-0812">Transmembrane</keyword>
<accession>A0A510L6W0</accession>
<evidence type="ECO:0000256" key="2">
    <source>
        <dbReference type="ARBA" id="ARBA00013855"/>
    </source>
</evidence>
<sequence>MYVIWYYNNTALKLNLNIFITFKYTKFKNIHFLNCFDFEEINRINIEILMFLYLIFWIQNGVNEFIKTPKLDDLFAKKSTGRAVLILIIIIIIMFAFKNRITSSFTFLDGITQSVNFRLVKVKSMLYTQVLKLKSRVNDISYVEDYAENNKNRDFELQKNKVQNMELAYLKEENEKLRQMLGMRQKNPAEFIAADVALVENGNSSEKMYINKGSAQGIKINLPVMFDGYLIGKISKVSEEYSEVTLLTSKTSKLSVVLNGSDQQILRGNGNGTFSVQNYNEGKVDKNTIFNIETSGVSDVLPKGIRIGSFKVTEVNAFNKMKEIRFKPSFNIFDIQSVLVYKWSVNDTINTQIQNQVKAEEQQNKENSQTN</sequence>
<name>A0A510L6W0_9FUSO</name>
<gene>
    <name evidence="7" type="ORF">JMUB5056_1325</name>
</gene>
<dbReference type="GO" id="GO:0008360">
    <property type="term" value="P:regulation of cell shape"/>
    <property type="evidence" value="ECO:0007669"/>
    <property type="project" value="UniProtKB-KW"/>
</dbReference>
<evidence type="ECO:0000256" key="3">
    <source>
        <dbReference type="ARBA" id="ARBA00022960"/>
    </source>
</evidence>
<dbReference type="InterPro" id="IPR007221">
    <property type="entry name" value="MreC"/>
</dbReference>
<evidence type="ECO:0000259" key="6">
    <source>
        <dbReference type="Pfam" id="PF04085"/>
    </source>
</evidence>
<evidence type="ECO:0000256" key="1">
    <source>
        <dbReference type="ARBA" id="ARBA00009369"/>
    </source>
</evidence>
<protein>
    <recommendedName>
        <fullName evidence="2">Cell shape-determining protein MreC</fullName>
    </recommendedName>
    <alternativeName>
        <fullName evidence="4">Cell shape protein MreC</fullName>
    </alternativeName>
</protein>
<comment type="similarity">
    <text evidence="1">Belongs to the MreC family.</text>
</comment>
<dbReference type="EMBL" id="AP019846">
    <property type="protein sequence ID" value="BBM59740.1"/>
    <property type="molecule type" value="Genomic_DNA"/>
</dbReference>
<keyword evidence="5" id="KW-0472">Membrane</keyword>
<dbReference type="PANTHER" id="PTHR34138:SF1">
    <property type="entry name" value="CELL SHAPE-DETERMINING PROTEIN MREC"/>
    <property type="match status" value="1"/>
</dbReference>
<evidence type="ECO:0000256" key="4">
    <source>
        <dbReference type="ARBA" id="ARBA00032089"/>
    </source>
</evidence>
<dbReference type="InterPro" id="IPR042177">
    <property type="entry name" value="Cell/Rod_1"/>
</dbReference>
<dbReference type="AlphaFoldDB" id="A0A510L6W0"/>